<dbReference type="EMBL" id="DXIJ01000007">
    <property type="protein sequence ID" value="HIV85273.1"/>
    <property type="molecule type" value="Genomic_DNA"/>
</dbReference>
<name>A0A9D1PPS8_9FIRM</name>
<keyword evidence="7" id="KW-1133">Transmembrane helix</keyword>
<keyword evidence="3 5" id="KW-0133">Cell shape</keyword>
<dbReference type="PANTHER" id="PTHR34138">
    <property type="entry name" value="CELL SHAPE-DETERMINING PROTEIN MREC"/>
    <property type="match status" value="1"/>
</dbReference>
<feature type="compositionally biased region" description="Acidic residues" evidence="6">
    <location>
        <begin position="316"/>
        <end position="342"/>
    </location>
</feature>
<dbReference type="InterPro" id="IPR042175">
    <property type="entry name" value="Cell/Rod_MreC_2"/>
</dbReference>
<dbReference type="NCBIfam" id="TIGR00219">
    <property type="entry name" value="mreC"/>
    <property type="match status" value="1"/>
</dbReference>
<dbReference type="AlphaFoldDB" id="A0A9D1PPS8"/>
<evidence type="ECO:0000259" key="8">
    <source>
        <dbReference type="Pfam" id="PF04085"/>
    </source>
</evidence>
<keyword evidence="7" id="KW-0472">Membrane</keyword>
<evidence type="ECO:0000313" key="9">
    <source>
        <dbReference type="EMBL" id="HIV85273.1"/>
    </source>
</evidence>
<keyword evidence="7" id="KW-0812">Transmembrane</keyword>
<proteinExistence type="inferred from homology"/>
<evidence type="ECO:0000256" key="5">
    <source>
        <dbReference type="PIRNR" id="PIRNR038471"/>
    </source>
</evidence>
<comment type="similarity">
    <text evidence="1 5">Belongs to the MreC family.</text>
</comment>
<gene>
    <name evidence="9" type="primary">mreC</name>
    <name evidence="9" type="ORF">H9900_00500</name>
</gene>
<dbReference type="PIRSF" id="PIRSF038471">
    <property type="entry name" value="MreC"/>
    <property type="match status" value="1"/>
</dbReference>
<dbReference type="GO" id="GO:0005886">
    <property type="term" value="C:plasma membrane"/>
    <property type="evidence" value="ECO:0007669"/>
    <property type="project" value="TreeGrafter"/>
</dbReference>
<accession>A0A9D1PPS8</accession>
<evidence type="ECO:0000256" key="2">
    <source>
        <dbReference type="ARBA" id="ARBA00013855"/>
    </source>
</evidence>
<evidence type="ECO:0000313" key="10">
    <source>
        <dbReference type="Proteomes" id="UP000824162"/>
    </source>
</evidence>
<dbReference type="InterPro" id="IPR007221">
    <property type="entry name" value="MreC"/>
</dbReference>
<dbReference type="Proteomes" id="UP000824162">
    <property type="component" value="Unassembled WGS sequence"/>
</dbReference>
<dbReference type="Pfam" id="PF04085">
    <property type="entry name" value="MreC"/>
    <property type="match status" value="1"/>
</dbReference>
<comment type="caution">
    <text evidence="9">The sequence shown here is derived from an EMBL/GenBank/DDBJ whole genome shotgun (WGS) entry which is preliminary data.</text>
</comment>
<evidence type="ECO:0000256" key="4">
    <source>
        <dbReference type="ARBA" id="ARBA00032089"/>
    </source>
</evidence>
<dbReference type="Gene3D" id="2.40.10.340">
    <property type="entry name" value="Rod shape-determining protein MreC, domain 1"/>
    <property type="match status" value="1"/>
</dbReference>
<reference evidence="9" key="1">
    <citation type="journal article" date="2021" name="PeerJ">
        <title>Extensive microbial diversity within the chicken gut microbiome revealed by metagenomics and culture.</title>
        <authorList>
            <person name="Gilroy R."/>
            <person name="Ravi A."/>
            <person name="Getino M."/>
            <person name="Pursley I."/>
            <person name="Horton D.L."/>
            <person name="Alikhan N.F."/>
            <person name="Baker D."/>
            <person name="Gharbi K."/>
            <person name="Hall N."/>
            <person name="Watson M."/>
            <person name="Adriaenssens E.M."/>
            <person name="Foster-Nyarko E."/>
            <person name="Jarju S."/>
            <person name="Secka A."/>
            <person name="Antonio M."/>
            <person name="Oren A."/>
            <person name="Chaudhuri R.R."/>
            <person name="La Ragione R."/>
            <person name="Hildebrand F."/>
            <person name="Pallen M.J."/>
        </authorList>
    </citation>
    <scope>NUCLEOTIDE SEQUENCE</scope>
    <source>
        <strain evidence="9">5790</strain>
    </source>
</reference>
<evidence type="ECO:0000256" key="3">
    <source>
        <dbReference type="ARBA" id="ARBA00022960"/>
    </source>
</evidence>
<dbReference type="InterPro" id="IPR042177">
    <property type="entry name" value="Cell/Rod_1"/>
</dbReference>
<feature type="transmembrane region" description="Helical" evidence="7">
    <location>
        <begin position="12"/>
        <end position="29"/>
    </location>
</feature>
<reference evidence="9" key="2">
    <citation type="submission" date="2021-04" db="EMBL/GenBank/DDBJ databases">
        <authorList>
            <person name="Gilroy R."/>
        </authorList>
    </citation>
    <scope>NUCLEOTIDE SEQUENCE</scope>
    <source>
        <strain evidence="9">5790</strain>
    </source>
</reference>
<comment type="function">
    <text evidence="5">Involved in formation and maintenance of cell shape.</text>
</comment>
<evidence type="ECO:0000256" key="7">
    <source>
        <dbReference type="SAM" id="Phobius"/>
    </source>
</evidence>
<dbReference type="InterPro" id="IPR055342">
    <property type="entry name" value="MreC_beta-barrel_core"/>
</dbReference>
<dbReference type="PANTHER" id="PTHR34138:SF1">
    <property type="entry name" value="CELL SHAPE-DETERMINING PROTEIN MREC"/>
    <property type="match status" value="1"/>
</dbReference>
<sequence length="342" mass="37631">MKFINEHKIPVILAGCAAVLIAIMVYFGLNSSRTTAAEDALKSSTTPVQRFFGNIADGFDDVFHSIGRIRELRNRVDELTRQNTEYEKQLLENDGMAEENDRLRRMLELRDSNPDLDLTAASVAADEPSNWFSGFTIDKGGNSGLEAGQTVISTDGFLVGKISKVGANWAEVITIIDPGFSAGAMVERSRDLGVAEGDSELRYNMQFKLSYLSRATDIQAGDYVTTTGLGGIFPSGIRIGRVAEIKDDTTNMTRYAIVDLSADLRDVREVFVITNSMDVVADEENANMKSAREEAEREQADIDIERAEAESREESENSGDDESSEDESESDEENNSGDTEDE</sequence>
<evidence type="ECO:0000256" key="1">
    <source>
        <dbReference type="ARBA" id="ARBA00009369"/>
    </source>
</evidence>
<dbReference type="Gene3D" id="2.40.10.350">
    <property type="entry name" value="Rod shape-determining protein MreC, domain 2"/>
    <property type="match status" value="1"/>
</dbReference>
<feature type="compositionally biased region" description="Basic and acidic residues" evidence="6">
    <location>
        <begin position="290"/>
        <end position="315"/>
    </location>
</feature>
<feature type="region of interest" description="Disordered" evidence="6">
    <location>
        <begin position="284"/>
        <end position="342"/>
    </location>
</feature>
<feature type="domain" description="Rod shape-determining protein MreC beta-barrel core" evidence="8">
    <location>
        <begin position="123"/>
        <end position="273"/>
    </location>
</feature>
<protein>
    <recommendedName>
        <fullName evidence="2 5">Cell shape-determining protein MreC</fullName>
    </recommendedName>
    <alternativeName>
        <fullName evidence="4 5">Cell shape protein MreC</fullName>
    </alternativeName>
</protein>
<organism evidence="9 10">
    <name type="scientific">Candidatus Monoglobus merdigallinarum</name>
    <dbReference type="NCBI Taxonomy" id="2838698"/>
    <lineage>
        <taxon>Bacteria</taxon>
        <taxon>Bacillati</taxon>
        <taxon>Bacillota</taxon>
        <taxon>Clostridia</taxon>
        <taxon>Monoglobales</taxon>
        <taxon>Monoglobaceae</taxon>
        <taxon>Monoglobus</taxon>
    </lineage>
</organism>
<evidence type="ECO:0000256" key="6">
    <source>
        <dbReference type="SAM" id="MobiDB-lite"/>
    </source>
</evidence>
<dbReference type="GO" id="GO:0008360">
    <property type="term" value="P:regulation of cell shape"/>
    <property type="evidence" value="ECO:0007669"/>
    <property type="project" value="UniProtKB-KW"/>
</dbReference>